<dbReference type="EMBL" id="JX649887">
    <property type="protein sequence ID" value="AGC71959.1"/>
    <property type="molecule type" value="Genomic_DNA"/>
</dbReference>
<organism evidence="1">
    <name type="scientific">uncultured bacterium A1Q1_fos_25</name>
    <dbReference type="NCBI Taxonomy" id="1256569"/>
    <lineage>
        <taxon>Bacteria</taxon>
        <taxon>environmental samples</taxon>
    </lineage>
</organism>
<sequence>MAIKAVLCKNCPWRRNAPKAGEVGGSVPVSQSREHMLQVAHNITEGLRVMQCHKSSDRMPKPCAGFLSVVGYDSIGVRLGVAMGQLDPADVGKPIEGLYSSLPEMVREADHIDLGASCLGSD</sequence>
<accession>L7VWK5</accession>
<reference evidence="1" key="1">
    <citation type="submission" date="2012-09" db="EMBL/GenBank/DDBJ databases">
        <title>Metagenomic Characterization of a Microbial Community in Wastewater Detects High Levels of Antibiotic Resistance.</title>
        <authorList>
            <person name="Abrams M."/>
            <person name="Caldwell A."/>
            <person name="Vandaei E."/>
            <person name="Lee W."/>
            <person name="Perrott J."/>
            <person name="Khan S.Y."/>
            <person name="Ta J."/>
            <person name="Romero D."/>
            <person name="Nguyen V."/>
            <person name="Pourmand N."/>
            <person name="Ouverney C.C."/>
        </authorList>
    </citation>
    <scope>NUCLEOTIDE SEQUENCE</scope>
</reference>
<name>L7VWK5_9BACT</name>
<dbReference type="Pfam" id="PF19800">
    <property type="entry name" value="DUF6283"/>
    <property type="match status" value="1"/>
</dbReference>
<dbReference type="AlphaFoldDB" id="L7VWK5"/>
<protein>
    <submittedName>
        <fullName evidence="1">Uncharacterized protein</fullName>
    </submittedName>
</protein>
<evidence type="ECO:0000313" key="1">
    <source>
        <dbReference type="EMBL" id="AGC71959.1"/>
    </source>
</evidence>
<proteinExistence type="predicted"/>
<dbReference type="InterPro" id="IPR046250">
    <property type="entry name" value="DUF6283"/>
</dbReference>